<evidence type="ECO:0000256" key="1">
    <source>
        <dbReference type="SAM" id="MobiDB-lite"/>
    </source>
</evidence>
<gene>
    <name evidence="5" type="ORF">DFP72DRAFT_807377</name>
</gene>
<dbReference type="Proteomes" id="UP000521943">
    <property type="component" value="Unassembled WGS sequence"/>
</dbReference>
<feature type="compositionally biased region" description="Polar residues" evidence="1">
    <location>
        <begin position="675"/>
        <end position="701"/>
    </location>
</feature>
<feature type="compositionally biased region" description="Basic and acidic residues" evidence="1">
    <location>
        <begin position="702"/>
        <end position="714"/>
    </location>
</feature>
<evidence type="ECO:0000259" key="4">
    <source>
        <dbReference type="Pfam" id="PF17168"/>
    </source>
</evidence>
<keyword evidence="6" id="KW-1185">Reference proteome</keyword>
<feature type="domain" description="Glutaminase A central" evidence="3">
    <location>
        <begin position="233"/>
        <end position="433"/>
    </location>
</feature>
<sequence length="746" mass="81184">MFTLDAGPVTLNVSFLSPVEPTNLVRQSFPFAYMYVDAMSKDGQAHSVQLYTDVDASLISTRNDTVEWNTTHTSSSVYHDIRRRSASSLELYDVAENGNLFYAMTESPAVTWQTGTFRDIRAIFTGAGKLNNAEDTLFRASQDQNHTMLAFAVDLGNIINSVEPVVWAIGHVRESLLLGYGGTIGVERRVSYFWSQYLAIKDGVHAFLADFPEARARAQRLDEKLKQEGSFVSDEYADLVALSLRQTLGAIEITLPRFDAKSGWNTSDVQAYMRDMGVSKRANPVEAIYAAMPALLYLNPKILMYLLKPLFAFQSSDKYQNAYASPDLGNDYLTATGNGTNTKKLGVEHSGNMLIMAAAYGMQTKDWTSLNPYAKVMKTWADFLVTEALHTRDQMSADGLTGENQSNLAMKGILGIYAMSKIREALGPNGEETYFRVSLPSLFLWPPAFGLAYDSADPHVVKSHWTMFAAAASTSARARDKLIRSIHDRAFKRSTAAQFGTTYNADTGASLPLGGRSSPAQGAVFALLVTDIQGKASDPSSATSTSKNIGGIVGGVIGGIAGLALLAVGVFFCWRRWKNNRALAEKKGFDGDAMTTTSFSSPEVLSITARSYPMTPSRYSEMPSELVPVPFDAAERSPMSSPSDASDSHPSPALSKGAAERARNAANTARRPQAQWPTPSEQSDDTTALSYLPPSSTASHNLHQEVEELRREVGLLRAQQQQMPPTAPTPTVISASPSAPPPYYSS</sequence>
<keyword evidence="2" id="KW-1133">Transmembrane helix</keyword>
<evidence type="ECO:0000313" key="6">
    <source>
        <dbReference type="Proteomes" id="UP000521943"/>
    </source>
</evidence>
<feature type="compositionally biased region" description="Low complexity" evidence="1">
    <location>
        <begin position="637"/>
        <end position="655"/>
    </location>
</feature>
<protein>
    <submittedName>
        <fullName evidence="5">Glutaminase</fullName>
    </submittedName>
</protein>
<dbReference type="PANTHER" id="PTHR31987:SF1">
    <property type="entry name" value="GLUTAMINASE A"/>
    <property type="match status" value="1"/>
</dbReference>
<reference evidence="5 6" key="1">
    <citation type="submission" date="2020-07" db="EMBL/GenBank/DDBJ databases">
        <title>Comparative genomics of pyrophilous fungi reveals a link between fire events and developmental genes.</title>
        <authorList>
            <consortium name="DOE Joint Genome Institute"/>
            <person name="Steindorff A.S."/>
            <person name="Carver A."/>
            <person name="Calhoun S."/>
            <person name="Stillman K."/>
            <person name="Liu H."/>
            <person name="Lipzen A."/>
            <person name="Pangilinan J."/>
            <person name="Labutti K."/>
            <person name="Bruns T.D."/>
            <person name="Grigoriev I.V."/>
        </authorList>
    </citation>
    <scope>NUCLEOTIDE SEQUENCE [LARGE SCALE GENOMIC DNA]</scope>
    <source>
        <strain evidence="5 6">CBS 144469</strain>
    </source>
</reference>
<feature type="compositionally biased region" description="Low complexity" evidence="1">
    <location>
        <begin position="715"/>
        <end position="737"/>
    </location>
</feature>
<evidence type="ECO:0000313" key="5">
    <source>
        <dbReference type="EMBL" id="KAF6758844.1"/>
    </source>
</evidence>
<keyword evidence="2" id="KW-0472">Membrane</keyword>
<dbReference type="OrthoDB" id="3918848at2759"/>
<dbReference type="InterPro" id="IPR052743">
    <property type="entry name" value="Glutaminase_GtaA"/>
</dbReference>
<dbReference type="PANTHER" id="PTHR31987">
    <property type="entry name" value="GLUTAMINASE A-RELATED"/>
    <property type="match status" value="1"/>
</dbReference>
<feature type="domain" description="Glutaminase A N-terminal" evidence="4">
    <location>
        <begin position="1"/>
        <end position="227"/>
    </location>
</feature>
<dbReference type="AlphaFoldDB" id="A0A8H6I575"/>
<accession>A0A8H6I575</accession>
<feature type="domain" description="Glutaminase A central" evidence="3">
    <location>
        <begin position="448"/>
        <end position="528"/>
    </location>
</feature>
<dbReference type="Pfam" id="PF16335">
    <property type="entry name" value="GtaA_6_Hairpin"/>
    <property type="match status" value="2"/>
</dbReference>
<dbReference type="EMBL" id="JACGCI010000017">
    <property type="protein sequence ID" value="KAF6758844.1"/>
    <property type="molecule type" value="Genomic_DNA"/>
</dbReference>
<proteinExistence type="predicted"/>
<evidence type="ECO:0000259" key="3">
    <source>
        <dbReference type="Pfam" id="PF16335"/>
    </source>
</evidence>
<dbReference type="Pfam" id="PF17168">
    <property type="entry name" value="DUF5127"/>
    <property type="match status" value="1"/>
</dbReference>
<name>A0A8H6I575_9AGAR</name>
<dbReference type="InterPro" id="IPR033433">
    <property type="entry name" value="GtaA_N"/>
</dbReference>
<dbReference type="InterPro" id="IPR032514">
    <property type="entry name" value="GtaA_central"/>
</dbReference>
<evidence type="ECO:0000256" key="2">
    <source>
        <dbReference type="SAM" id="Phobius"/>
    </source>
</evidence>
<feature type="transmembrane region" description="Helical" evidence="2">
    <location>
        <begin position="549"/>
        <end position="574"/>
    </location>
</feature>
<comment type="caution">
    <text evidence="5">The sequence shown here is derived from an EMBL/GenBank/DDBJ whole genome shotgun (WGS) entry which is preliminary data.</text>
</comment>
<feature type="region of interest" description="Disordered" evidence="1">
    <location>
        <begin position="633"/>
        <end position="746"/>
    </location>
</feature>
<organism evidence="5 6">
    <name type="scientific">Ephemerocybe angulata</name>
    <dbReference type="NCBI Taxonomy" id="980116"/>
    <lineage>
        <taxon>Eukaryota</taxon>
        <taxon>Fungi</taxon>
        <taxon>Dikarya</taxon>
        <taxon>Basidiomycota</taxon>
        <taxon>Agaricomycotina</taxon>
        <taxon>Agaricomycetes</taxon>
        <taxon>Agaricomycetidae</taxon>
        <taxon>Agaricales</taxon>
        <taxon>Agaricineae</taxon>
        <taxon>Psathyrellaceae</taxon>
        <taxon>Ephemerocybe</taxon>
    </lineage>
</organism>
<keyword evidence="2" id="KW-0812">Transmembrane</keyword>